<dbReference type="InterPro" id="IPR036291">
    <property type="entry name" value="NAD(P)-bd_dom_sf"/>
</dbReference>
<keyword evidence="2" id="KW-0560">Oxidoreductase</keyword>
<dbReference type="PANTHER" id="PTHR44196:SF1">
    <property type="entry name" value="DEHYDROGENASE_REDUCTASE SDR FAMILY MEMBER 7B"/>
    <property type="match status" value="1"/>
</dbReference>
<evidence type="ECO:0000256" key="2">
    <source>
        <dbReference type="ARBA" id="ARBA00023002"/>
    </source>
</evidence>
<dbReference type="InterPro" id="IPR002347">
    <property type="entry name" value="SDR_fam"/>
</dbReference>
<proteinExistence type="inferred from homology"/>
<dbReference type="OrthoDB" id="151996at2"/>
<dbReference type="PANTHER" id="PTHR44196">
    <property type="entry name" value="DEHYDROGENASE/REDUCTASE SDR FAMILY MEMBER 7B"/>
    <property type="match status" value="1"/>
</dbReference>
<dbReference type="PROSITE" id="PS00061">
    <property type="entry name" value="ADH_SHORT"/>
    <property type="match status" value="1"/>
</dbReference>
<dbReference type="SUPFAM" id="SSF51735">
    <property type="entry name" value="NAD(P)-binding Rossmann-fold domains"/>
    <property type="match status" value="1"/>
</dbReference>
<dbReference type="Pfam" id="PF00106">
    <property type="entry name" value="adh_short"/>
    <property type="match status" value="1"/>
</dbReference>
<dbReference type="Gene3D" id="3.40.50.720">
    <property type="entry name" value="NAD(P)-binding Rossmann-like Domain"/>
    <property type="match status" value="1"/>
</dbReference>
<evidence type="ECO:0000256" key="3">
    <source>
        <dbReference type="SAM" id="MobiDB-lite"/>
    </source>
</evidence>
<feature type="compositionally biased region" description="Basic residues" evidence="3">
    <location>
        <begin position="315"/>
        <end position="328"/>
    </location>
</feature>
<evidence type="ECO:0000313" key="6">
    <source>
        <dbReference type="Proteomes" id="UP000295411"/>
    </source>
</evidence>
<keyword evidence="6" id="KW-1185">Reference proteome</keyword>
<feature type="domain" description="Ketoreductase" evidence="4">
    <location>
        <begin position="16"/>
        <end position="196"/>
    </location>
</feature>
<organism evidence="5 6">
    <name type="scientific">Arthrobacter crusticola</name>
    <dbReference type="NCBI Taxonomy" id="2547960"/>
    <lineage>
        <taxon>Bacteria</taxon>
        <taxon>Bacillati</taxon>
        <taxon>Actinomycetota</taxon>
        <taxon>Actinomycetes</taxon>
        <taxon>Micrococcales</taxon>
        <taxon>Micrococcaceae</taxon>
        <taxon>Arthrobacter</taxon>
    </lineage>
</organism>
<evidence type="ECO:0000256" key="1">
    <source>
        <dbReference type="ARBA" id="ARBA00006484"/>
    </source>
</evidence>
<sequence length="338" mass="35552">MGTRAGPPEGTPAPGDVVVITGASSGIGRATAHAFARNGARLVLASRSPQSLGEVVAECAALGARAVAVPTDVTREADVEALAGAALHAYGRVDAWIGCASTYSYGTFADTPPAVFRRVVETTLFGQVYGARAILPHFRAQGRGTLVLVGSVFSKVSAPYISPYVTGKFGLLGFAEVLRHEYRDAPRISICAVLPATIDTPIYQHAANYTGRTVRPLPPVVAPERVARAIVRTVRRPRPVRVVGRLQGAAIPLSGFLPGLYARCIHLLMNILALRRGSASPAAGTVFAPDPSTNRVSGGWRTAGALRSWPYGVRSARRRKPPPARRGRAPGPWSGTGV</sequence>
<evidence type="ECO:0000313" key="5">
    <source>
        <dbReference type="EMBL" id="TDK24619.1"/>
    </source>
</evidence>
<dbReference type="InterPro" id="IPR057326">
    <property type="entry name" value="KR_dom"/>
</dbReference>
<dbReference type="AlphaFoldDB" id="A0A4R5TUB3"/>
<reference evidence="5 6" key="1">
    <citation type="submission" date="2019-03" db="EMBL/GenBank/DDBJ databases">
        <title>Arthrobacter sp. nov., an bacterium isolated from biocrust in Mu Us Desert.</title>
        <authorList>
            <person name="Lixiong L."/>
        </authorList>
    </citation>
    <scope>NUCLEOTIDE SEQUENCE [LARGE SCALE GENOMIC DNA]</scope>
    <source>
        <strain evidence="5 6">SLN-3</strain>
    </source>
</reference>
<dbReference type="SMART" id="SM00822">
    <property type="entry name" value="PKS_KR"/>
    <property type="match status" value="1"/>
</dbReference>
<gene>
    <name evidence="5" type="ORF">E2F48_12380</name>
</gene>
<dbReference type="RefSeq" id="WP_133404289.1">
    <property type="nucleotide sequence ID" value="NZ_SMTK01000004.1"/>
</dbReference>
<dbReference type="PRINTS" id="PR00081">
    <property type="entry name" value="GDHRDH"/>
</dbReference>
<dbReference type="GO" id="GO:0016491">
    <property type="term" value="F:oxidoreductase activity"/>
    <property type="evidence" value="ECO:0007669"/>
    <property type="project" value="UniProtKB-KW"/>
</dbReference>
<comment type="caution">
    <text evidence="5">The sequence shown here is derived from an EMBL/GenBank/DDBJ whole genome shotgun (WGS) entry which is preliminary data.</text>
</comment>
<accession>A0A4R5TUB3</accession>
<comment type="similarity">
    <text evidence="1">Belongs to the short-chain dehydrogenases/reductases (SDR) family.</text>
</comment>
<evidence type="ECO:0000259" key="4">
    <source>
        <dbReference type="SMART" id="SM00822"/>
    </source>
</evidence>
<dbReference type="InterPro" id="IPR020904">
    <property type="entry name" value="Sc_DH/Rdtase_CS"/>
</dbReference>
<feature type="region of interest" description="Disordered" evidence="3">
    <location>
        <begin position="311"/>
        <end position="338"/>
    </location>
</feature>
<protein>
    <submittedName>
        <fullName evidence="5">SDR family NAD(P)-dependent oxidoreductase</fullName>
    </submittedName>
</protein>
<name>A0A4R5TUB3_9MICC</name>
<dbReference type="EMBL" id="SMTK01000004">
    <property type="protein sequence ID" value="TDK24619.1"/>
    <property type="molecule type" value="Genomic_DNA"/>
</dbReference>
<dbReference type="Proteomes" id="UP000295411">
    <property type="component" value="Unassembled WGS sequence"/>
</dbReference>
<dbReference type="GO" id="GO:0016020">
    <property type="term" value="C:membrane"/>
    <property type="evidence" value="ECO:0007669"/>
    <property type="project" value="TreeGrafter"/>
</dbReference>